<reference evidence="2 3" key="1">
    <citation type="journal article" date="2013" name="Curr. Biol.">
        <title>The Genome of the Foraminiferan Reticulomyxa filosa.</title>
        <authorList>
            <person name="Glockner G."/>
            <person name="Hulsmann N."/>
            <person name="Schleicher M."/>
            <person name="Noegel A.A."/>
            <person name="Eichinger L."/>
            <person name="Gallinger C."/>
            <person name="Pawlowski J."/>
            <person name="Sierra R."/>
            <person name="Euteneuer U."/>
            <person name="Pillet L."/>
            <person name="Moustafa A."/>
            <person name="Platzer M."/>
            <person name="Groth M."/>
            <person name="Szafranski K."/>
            <person name="Schliwa M."/>
        </authorList>
    </citation>
    <scope>NUCLEOTIDE SEQUENCE [LARGE SCALE GENOMIC DNA]</scope>
</reference>
<sequence length="120" mass="13947">MEVLCVEYPPFRNNMFENIFSWSTYFPFQINDVVCSGSEDSTYLPFQSNGVVCSGSEDSTICFWDIRTNRKFYNIKEKDGGIRCIEFVAPKNKKKKFINDDNYKYSLCYGTLNGSICMWG</sequence>
<dbReference type="Gene3D" id="2.130.10.10">
    <property type="entry name" value="YVTN repeat-like/Quinoprotein amine dehydrogenase"/>
    <property type="match status" value="1"/>
</dbReference>
<protein>
    <recommendedName>
        <fullName evidence="4">WD-40 repeat protein</fullName>
    </recommendedName>
</protein>
<dbReference type="InterPro" id="IPR015943">
    <property type="entry name" value="WD40/YVTN_repeat-like_dom_sf"/>
</dbReference>
<gene>
    <name evidence="2" type="ORF">RFI_22023</name>
</gene>
<dbReference type="SUPFAM" id="SSF50978">
    <property type="entry name" value="WD40 repeat-like"/>
    <property type="match status" value="1"/>
</dbReference>
<evidence type="ECO:0008006" key="4">
    <source>
        <dbReference type="Google" id="ProtNLM"/>
    </source>
</evidence>
<evidence type="ECO:0000256" key="1">
    <source>
        <dbReference type="PROSITE-ProRule" id="PRU00221"/>
    </source>
</evidence>
<dbReference type="Proteomes" id="UP000023152">
    <property type="component" value="Unassembled WGS sequence"/>
</dbReference>
<comment type="caution">
    <text evidence="2">The sequence shown here is derived from an EMBL/GenBank/DDBJ whole genome shotgun (WGS) entry which is preliminary data.</text>
</comment>
<organism evidence="2 3">
    <name type="scientific">Reticulomyxa filosa</name>
    <dbReference type="NCBI Taxonomy" id="46433"/>
    <lineage>
        <taxon>Eukaryota</taxon>
        <taxon>Sar</taxon>
        <taxon>Rhizaria</taxon>
        <taxon>Retaria</taxon>
        <taxon>Foraminifera</taxon>
        <taxon>Monothalamids</taxon>
        <taxon>Reticulomyxidae</taxon>
        <taxon>Reticulomyxa</taxon>
    </lineage>
</organism>
<keyword evidence="3" id="KW-1185">Reference proteome</keyword>
<accession>X6MNW0</accession>
<evidence type="ECO:0000313" key="2">
    <source>
        <dbReference type="EMBL" id="ETO15341.1"/>
    </source>
</evidence>
<dbReference type="InterPro" id="IPR001680">
    <property type="entry name" value="WD40_rpt"/>
</dbReference>
<dbReference type="EMBL" id="ASPP01019219">
    <property type="protein sequence ID" value="ETO15341.1"/>
    <property type="molecule type" value="Genomic_DNA"/>
</dbReference>
<dbReference type="AlphaFoldDB" id="X6MNW0"/>
<evidence type="ECO:0000313" key="3">
    <source>
        <dbReference type="Proteomes" id="UP000023152"/>
    </source>
</evidence>
<name>X6MNW0_RETFI</name>
<proteinExistence type="predicted"/>
<keyword evidence="1" id="KW-0853">WD repeat</keyword>
<dbReference type="InterPro" id="IPR036322">
    <property type="entry name" value="WD40_repeat_dom_sf"/>
</dbReference>
<dbReference type="PROSITE" id="PS50082">
    <property type="entry name" value="WD_REPEATS_2"/>
    <property type="match status" value="1"/>
</dbReference>
<feature type="repeat" description="WD" evidence="1">
    <location>
        <begin position="52"/>
        <end position="74"/>
    </location>
</feature>